<name>A0A2K9NUD7_BACTC</name>
<dbReference type="OrthoDB" id="9791166at2"/>
<dbReference type="Pfam" id="PF03929">
    <property type="entry name" value="PepSY_TM"/>
    <property type="match status" value="1"/>
</dbReference>
<organism evidence="1 2">
    <name type="scientific">Bacteriovorax stolpii</name>
    <name type="common">Bdellovibrio stolpii</name>
    <dbReference type="NCBI Taxonomy" id="960"/>
    <lineage>
        <taxon>Bacteria</taxon>
        <taxon>Pseudomonadati</taxon>
        <taxon>Bdellovibrionota</taxon>
        <taxon>Bacteriovoracia</taxon>
        <taxon>Bacteriovoracales</taxon>
        <taxon>Bacteriovoracaceae</taxon>
        <taxon>Bacteriovorax</taxon>
    </lineage>
</organism>
<dbReference type="PANTHER" id="PTHR34219:SF1">
    <property type="entry name" value="PEPSY DOMAIN-CONTAINING PROTEIN"/>
    <property type="match status" value="1"/>
</dbReference>
<dbReference type="Proteomes" id="UP000235584">
    <property type="component" value="Chromosome"/>
</dbReference>
<evidence type="ECO:0000313" key="1">
    <source>
        <dbReference type="EMBL" id="AUN99133.1"/>
    </source>
</evidence>
<dbReference type="EMBL" id="CP025704">
    <property type="protein sequence ID" value="AUN99133.1"/>
    <property type="molecule type" value="Genomic_DNA"/>
</dbReference>
<protein>
    <submittedName>
        <fullName evidence="1">PepSY domain-containing protein</fullName>
    </submittedName>
</protein>
<proteinExistence type="predicted"/>
<dbReference type="PANTHER" id="PTHR34219">
    <property type="entry name" value="IRON-REGULATED INNER MEMBRANE PROTEIN-RELATED"/>
    <property type="match status" value="1"/>
</dbReference>
<accession>A0A2K9NUD7</accession>
<reference evidence="1 2" key="1">
    <citation type="submission" date="2018-01" db="EMBL/GenBank/DDBJ databases">
        <title>Complete genome sequence of Bacteriovorax stolpii DSM12778.</title>
        <authorList>
            <person name="Tang B."/>
            <person name="Chang J."/>
        </authorList>
    </citation>
    <scope>NUCLEOTIDE SEQUENCE [LARGE SCALE GENOMIC DNA]</scope>
    <source>
        <strain evidence="1 2">DSM 12778</strain>
    </source>
</reference>
<gene>
    <name evidence="1" type="ORF">C0V70_13685</name>
</gene>
<dbReference type="KEGG" id="bsto:C0V70_13685"/>
<dbReference type="RefSeq" id="WP_102244424.1">
    <property type="nucleotide sequence ID" value="NZ_CP025704.1"/>
</dbReference>
<dbReference type="InterPro" id="IPR005625">
    <property type="entry name" value="PepSY-ass_TM"/>
</dbReference>
<keyword evidence="2" id="KW-1185">Reference proteome</keyword>
<sequence>MNLLKSLKKFHAFLGLFIGPFIFIAALSGAIYAFTFAMENWVYRDILTVKKGLQAKSLADQVGAAEAKVRGESRLLSIRPAANETSSTRVLYTDSTLSASQYRTLFIDPYTLEVKADLITYGSGGAMPARMQVDLFHRDLLLGKGGRWYSELAASWLWVTGLSGLVLFCTRKKREGNSYQRLVNKHVYVGFFSLIGVFMLSVTGLTWSEFAGENISWLRTQMQWQTPSLNTKLNHRPFKAYELTQFDKALLSARQSGVDSSRIEIKPPRKDNEGWQVNEIGRSFPSEVDGVLLDPETMAAIDKVEFSKFPLMAKLTRWGIDVHMGTLFGLVNQIIVGLMSLGICALVVTGYGMWIKRRGWHFKNSLYSELRKLSSDQVIYIGCIALPIAFFFPLILISLLIFIPLEEFYFRLKHS</sequence>
<evidence type="ECO:0000313" key="2">
    <source>
        <dbReference type="Proteomes" id="UP000235584"/>
    </source>
</evidence>
<dbReference type="AlphaFoldDB" id="A0A2K9NUD7"/>